<evidence type="ECO:0000256" key="2">
    <source>
        <dbReference type="SAM" id="MobiDB-lite"/>
    </source>
</evidence>
<evidence type="ECO:0000313" key="4">
    <source>
        <dbReference type="EMBL" id="MDG2991069.1"/>
    </source>
</evidence>
<reference evidence="4" key="2">
    <citation type="submission" date="2022-01" db="EMBL/GenBank/DDBJ databases">
        <authorList>
            <person name="Zivanovic Y."/>
            <person name="Moreira D."/>
            <person name="Lopez-Garcia P."/>
        </authorList>
    </citation>
    <scope>NUCLEOTIDE SEQUENCE</scope>
    <source>
        <strain evidence="4">G9</strain>
    </source>
</reference>
<name>A0ABT6EZM9_9SYNE</name>
<evidence type="ECO:0000313" key="5">
    <source>
        <dbReference type="Proteomes" id="UP001154265"/>
    </source>
</evidence>
<dbReference type="EMBL" id="JAKKUT010000002">
    <property type="protein sequence ID" value="MDG2991069.1"/>
    <property type="molecule type" value="Genomic_DNA"/>
</dbReference>
<feature type="domain" description="CRISPR type III-associated protein" evidence="3">
    <location>
        <begin position="124"/>
        <end position="294"/>
    </location>
</feature>
<organism evidence="4 5">
    <name type="scientific">Candidatus Synechococcus calcipolaris G9</name>
    <dbReference type="NCBI Taxonomy" id="1497997"/>
    <lineage>
        <taxon>Bacteria</taxon>
        <taxon>Bacillati</taxon>
        <taxon>Cyanobacteriota</taxon>
        <taxon>Cyanophyceae</taxon>
        <taxon>Synechococcales</taxon>
        <taxon>Synechococcaceae</taxon>
        <taxon>Synechococcus</taxon>
    </lineage>
</organism>
<gene>
    <name evidence="4" type="ORF">L3556_09045</name>
</gene>
<sequence>MVFERPKRPGTSSSQPNPTGYPGSGGNRNRGGGSNSDSNGDKPSPWLEHPLDPNPNPIPEASFVEYLRWMRSPDSEYKDPTKVQILQMAEERANYRDRLTTLTNRTKLIAGEGNTFQARCLWRIRVGGHRGPESILLPAFDALGMPYIPASTLRGVARAQAIRELIKQEGLSWKRAEETISRQYFGYLDSKKSDERSGKVIFLDAYPLPQQSGNGGGLTVDMANNIWSWDAAGQDLLYSPNPNPFYSLNEATFLIGLRSTRNGDDENLSKVKQWLSKGLQAGIGSQVNTGYGSLVRAGQKAQDDEFFSLEFTLEGQLIHGRQKFTQWNWNDRRHEWQMRGNPDAEVRPVAFKSMLRYWFRSFALGVLPGREVQQLEGQLFGSITPKPMQGWVTVRIADGKLVKREARPTRQGKNDSCGEQFGQLILACSSEAPLNKRQSIEQLFKHLTWMMFHLGGVGQGARRPCYSRRNRERAPWWRGATLIPEIEHGFWSLPDGVQRFQQLFRQRLQVFYKALGQIADRPLNPRQLLNTGQVRQDCWKESVDTNCRIVVCAGNEDFDKPYALSILHGNDFKVRNKLGQVDYDPNLCGTTKGKIVKPSPVWIANLGDYQVATVFGANQNPRKEYLNVLKQKANEYNQIFPLT</sequence>
<dbReference type="RefSeq" id="WP_277866949.1">
    <property type="nucleotide sequence ID" value="NZ_JAKKUT010000002.1"/>
</dbReference>
<accession>A0ABT6EZM9</accession>
<dbReference type="Proteomes" id="UP001154265">
    <property type="component" value="Unassembled WGS sequence"/>
</dbReference>
<feature type="region of interest" description="Disordered" evidence="2">
    <location>
        <begin position="1"/>
        <end position="58"/>
    </location>
</feature>
<keyword evidence="1" id="KW-0051">Antiviral defense</keyword>
<reference evidence="4" key="1">
    <citation type="journal article" date="2022" name="Genome Biol. Evol.">
        <title>A New Gene Family Diagnostic for Intracellular Biomineralization of Amorphous Ca Carbonates by Cyanobacteria.</title>
        <authorList>
            <person name="Benzerara K."/>
            <person name="Duprat E."/>
            <person name="Bitard-Feildel T."/>
            <person name="Caumes G."/>
            <person name="Cassier-Chauvat C."/>
            <person name="Chauvat F."/>
            <person name="Dezi M."/>
            <person name="Diop S.I."/>
            <person name="Gaschignard G."/>
            <person name="Gorgen S."/>
            <person name="Gugger M."/>
            <person name="Lopez-Garcia P."/>
            <person name="Millet M."/>
            <person name="Skouri-Panet F."/>
            <person name="Moreira D."/>
            <person name="Callebaut I."/>
        </authorList>
    </citation>
    <scope>NUCLEOTIDE SEQUENCE</scope>
    <source>
        <strain evidence="4">G9</strain>
    </source>
</reference>
<dbReference type="InterPro" id="IPR005537">
    <property type="entry name" value="RAMP_III_fam"/>
</dbReference>
<keyword evidence="5" id="KW-1185">Reference proteome</keyword>
<comment type="caution">
    <text evidence="4">The sequence shown here is derived from an EMBL/GenBank/DDBJ whole genome shotgun (WGS) entry which is preliminary data.</text>
</comment>
<evidence type="ECO:0000256" key="1">
    <source>
        <dbReference type="ARBA" id="ARBA00023118"/>
    </source>
</evidence>
<evidence type="ECO:0000259" key="3">
    <source>
        <dbReference type="Pfam" id="PF03787"/>
    </source>
</evidence>
<dbReference type="PANTHER" id="PTHR39965">
    <property type="entry name" value="CRISPR SYSTEM CMR SUBUNIT CMR6"/>
    <property type="match status" value="1"/>
</dbReference>
<proteinExistence type="predicted"/>
<dbReference type="PANTHER" id="PTHR39965:SF1">
    <property type="entry name" value="CRISPR SYSTEM CMR SUBUNIT CMR6"/>
    <property type="match status" value="1"/>
</dbReference>
<protein>
    <submittedName>
        <fullName evidence="4">RAMP superfamily CRISPR-associated protein</fullName>
    </submittedName>
</protein>
<feature type="compositionally biased region" description="Gly residues" evidence="2">
    <location>
        <begin position="22"/>
        <end position="34"/>
    </location>
</feature>
<dbReference type="Pfam" id="PF03787">
    <property type="entry name" value="RAMPs"/>
    <property type="match status" value="1"/>
</dbReference>
<dbReference type="InterPro" id="IPR010172">
    <property type="entry name" value="CRISPR-assoc_prot_TM1791"/>
</dbReference>